<dbReference type="EMBL" id="CM055112">
    <property type="protein sequence ID" value="KAJ7518413.1"/>
    <property type="molecule type" value="Genomic_DNA"/>
</dbReference>
<protein>
    <submittedName>
        <fullName evidence="1">Uncharacterized protein</fullName>
    </submittedName>
</protein>
<reference evidence="2" key="1">
    <citation type="journal article" date="2024" name="Proc. Natl. Acad. Sci. U.S.A.">
        <title>Extraordinary preservation of gene collinearity over three hundred million years revealed in homosporous lycophytes.</title>
        <authorList>
            <person name="Li C."/>
            <person name="Wickell D."/>
            <person name="Kuo L.Y."/>
            <person name="Chen X."/>
            <person name="Nie B."/>
            <person name="Liao X."/>
            <person name="Peng D."/>
            <person name="Ji J."/>
            <person name="Jenkins J."/>
            <person name="Williams M."/>
            <person name="Shu S."/>
            <person name="Plott C."/>
            <person name="Barry K."/>
            <person name="Rajasekar S."/>
            <person name="Grimwood J."/>
            <person name="Han X."/>
            <person name="Sun S."/>
            <person name="Hou Z."/>
            <person name="He W."/>
            <person name="Dai G."/>
            <person name="Sun C."/>
            <person name="Schmutz J."/>
            <person name="Leebens-Mack J.H."/>
            <person name="Li F.W."/>
            <person name="Wang L."/>
        </authorList>
    </citation>
    <scope>NUCLEOTIDE SEQUENCE [LARGE SCALE GENOMIC DNA]</scope>
    <source>
        <strain evidence="2">cv. PW_Plant_1</strain>
    </source>
</reference>
<evidence type="ECO:0000313" key="1">
    <source>
        <dbReference type="EMBL" id="KAJ7518413.1"/>
    </source>
</evidence>
<name>A0ACC2ALG5_DIPCM</name>
<gene>
    <name evidence="1" type="ORF">O6H91_21G067900</name>
</gene>
<sequence>MVEMESTKNSEEKDKEKEKEKELQREREREREREERHKEKEDGKGDLQVHISVTDHKDADREDRDRKEAEKDKDRKERGREKDKEREVARERGFAERDRERNKDRERELHRRERPDREERDSKRMREDRVAKGSSHAESNGIVEDMDVERKHLKEAEERKEFDKNVKESLKDREREREGDGDKGKEKLKDHEKHRDEGVVDGVVHGDKDKDGVVSHGVQQRKRMLRPRGSSQVVSRDVRSRFRPKEADGWNGRSEISALVYKVGEGLPELTRLWKDFVSANPDNVASTSTPTIEIRITPRLATTSNRQVRGSQLWGTDIYTDDSDLVSVLMHTGYYSPTGGPPPPSILEIRAVTRVLPPQDSYKSTLRNNIRSRAWGAASGCSFSVERCYIIKSGGDSIELEPCINRIPAVAPTLAPATTERTVTTRAASSNAYRQHRFVQEVTIQYNLCNEPWLKYSMSYVADRGLKKSQYTSTRLKKGDVLYVETHTSRYELSYDGEKVTCNGAVVATTATSAPQPSSIPEKMKERWNGLEKGTGTCDKDKAHGYVHHNHTADRTQVHGNNGEKHHPHGGHLQTGDDFDRFKWGRCKWPLPLSTMRSKGVPLPSEFIEVLDDGLAWEDIQWSPTGVWVKGKEYILARAQFLSPHTWEMIR</sequence>
<evidence type="ECO:0000313" key="2">
    <source>
        <dbReference type="Proteomes" id="UP001162992"/>
    </source>
</evidence>
<keyword evidence="2" id="KW-1185">Reference proteome</keyword>
<accession>A0ACC2ALG5</accession>
<dbReference type="Proteomes" id="UP001162992">
    <property type="component" value="Chromosome 21"/>
</dbReference>
<organism evidence="1 2">
    <name type="scientific">Diphasiastrum complanatum</name>
    <name type="common">Issler's clubmoss</name>
    <name type="synonym">Lycopodium complanatum</name>
    <dbReference type="NCBI Taxonomy" id="34168"/>
    <lineage>
        <taxon>Eukaryota</taxon>
        <taxon>Viridiplantae</taxon>
        <taxon>Streptophyta</taxon>
        <taxon>Embryophyta</taxon>
        <taxon>Tracheophyta</taxon>
        <taxon>Lycopodiopsida</taxon>
        <taxon>Lycopodiales</taxon>
        <taxon>Lycopodiaceae</taxon>
        <taxon>Lycopodioideae</taxon>
        <taxon>Diphasiastrum</taxon>
    </lineage>
</organism>
<comment type="caution">
    <text evidence="1">The sequence shown here is derived from an EMBL/GenBank/DDBJ whole genome shotgun (WGS) entry which is preliminary data.</text>
</comment>
<proteinExistence type="predicted"/>